<feature type="signal peptide" evidence="1">
    <location>
        <begin position="1"/>
        <end position="29"/>
    </location>
</feature>
<dbReference type="PANTHER" id="PTHR23150:SF19">
    <property type="entry name" value="FORMYLGLYCINE-GENERATING ENZYME"/>
    <property type="match status" value="1"/>
</dbReference>
<dbReference type="Gene3D" id="3.90.1580.10">
    <property type="entry name" value="paralog of FGE (formylglycine-generating enzyme)"/>
    <property type="match status" value="1"/>
</dbReference>
<dbReference type="InterPro" id="IPR005532">
    <property type="entry name" value="SUMF_dom"/>
</dbReference>
<dbReference type="AlphaFoldDB" id="A0A5C6DSL2"/>
<dbReference type="Gene3D" id="2.60.120.260">
    <property type="entry name" value="Galactose-binding domain-like"/>
    <property type="match status" value="2"/>
</dbReference>
<dbReference type="Gene3D" id="2.120.10.30">
    <property type="entry name" value="TolB, C-terminal domain"/>
    <property type="match status" value="1"/>
</dbReference>
<evidence type="ECO:0000259" key="3">
    <source>
        <dbReference type="Pfam" id="PF18582"/>
    </source>
</evidence>
<dbReference type="RefSeq" id="WP_146526412.1">
    <property type="nucleotide sequence ID" value="NZ_SJPV01000003.1"/>
</dbReference>
<proteinExistence type="predicted"/>
<gene>
    <name evidence="4" type="ORF">Poly41_25740</name>
</gene>
<dbReference type="Proteomes" id="UP000319143">
    <property type="component" value="Unassembled WGS sequence"/>
</dbReference>
<dbReference type="Pfam" id="PF03781">
    <property type="entry name" value="FGE-sulfatase"/>
    <property type="match status" value="1"/>
</dbReference>
<keyword evidence="5" id="KW-1185">Reference proteome</keyword>
<dbReference type="SUPFAM" id="SSF49785">
    <property type="entry name" value="Galactose-binding domain-like"/>
    <property type="match status" value="1"/>
</dbReference>
<dbReference type="InterPro" id="IPR040698">
    <property type="entry name" value="HZS_alpha_mid"/>
</dbReference>
<dbReference type="Pfam" id="PF22633">
    <property type="entry name" value="F5_F8_type_C_2"/>
    <property type="match status" value="1"/>
</dbReference>
<dbReference type="InterPro" id="IPR008979">
    <property type="entry name" value="Galactose-bd-like_sf"/>
</dbReference>
<sequence length="1259" mass="140366" precursor="true">MKFSARIFQWFASLIASLLWLTVSSVASAEPVEGRYVRVRLPGDSRTLSLAEVQVFRGDENVALGKGTQQTSIGHGGISSRAIDGDTNGDWSAGSVTHTVNDMPTPSWEVDLGELVKIDKISIWNRDGFEARLNEVEVLVLGQNRKVVWGAAIPKPATGEMVLDVAGSESSVKVGQKVAELKVIRNVQKTRRNGPRIAMPEVPLPEHNDGVLNGPLMNGGHHARGEGNRESLRLAIEDLINQFGDKYAKGTEFLKRLDVIDDENSDEFATLKKEALLANPLLDFDHLLMVRSKKGQRFSKNWQTRVSGEAAGAYDDELVVMSPLYEGEIKSVYKPDGGKFVGDVDLHFDANRLLFASHCEEGELSEAPGEGMGYAVFEQKIDPISGDPRGKPHRVTPDMGADVDCYDACYLPDDRILFASTASYEGVPCVGGNSYVANLYRMNSDGTGVRRLTFDQDASWHPTVMESGRVMYARWEYTDSAHYFSRVLMTMNPDGTDQKAFYGSNSYWPNSIFFPRQIPGQRSMFLATVTGHHSNAKGGALCLFDVSKGRHEADGAVQLITGRGKEVEPLVIDDLAKVYSPMFYTPYPLSDKYFLAVTGNSVYLLDVFDNMLCLKKANGDGGYFEPIPLRTTKRPALMPDRIDLTNKDATVLINNIYEGPGLMNVPRGTVKSLRVYRYEYGPRHKGGHYSMGMEAGWDAKQLLGTAPVDADGSANFKVPANTPFSMQPLDAEGKALQLMRSWTVAMPGERLSCVGCHESQDTVPMIQRASAMNRASSELEPFYGPPRGLSFQREVQPVLDKYCVGCHDGSNDLTPDGHDRAGRYQVADRIIGTGPNTGLKFADCGIPDLSNPKDAHEMLHPYVRRNGPEGDYHLLTPLEFHADTSELVQMLEKGHHNVKLDEEAWERLITWIDLNAPYHGTWSEAGAKPTILERRKELREQYDLVDYDPERIMNPYQKSEKFELPVQNEQNVVQPQPMRVDSHQHETLAFELSDGVTMKLVSVPTGEYSMGSNDETPVEQPVSRVRMDKPFFIGTTEVTLGQFRQFDPDYLNGVYDMHYKDQVKRGYYMNDMRYPAIRVSWDKAMAFCAWLSKKTGRKVTLPTEAQWEWACRAGADTPLSFGGLDADFSKHANLADITVQQMAVNGVNPKPIPNPNHQVDFELKDPRSSDGVLHLAKVGSYQPNAWGLFDMHGNAAEWTRSAYNAYPYDEGDGRNTGSGKKVLRGGSWHDRPFRATSSYRLGFPEWQRVYHAGFRVVVE</sequence>
<accession>A0A5C6DSL2</accession>
<dbReference type="InterPro" id="IPR016187">
    <property type="entry name" value="CTDL_fold"/>
</dbReference>
<evidence type="ECO:0000313" key="5">
    <source>
        <dbReference type="Proteomes" id="UP000319143"/>
    </source>
</evidence>
<comment type="caution">
    <text evidence="4">The sequence shown here is derived from an EMBL/GenBank/DDBJ whole genome shotgun (WGS) entry which is preliminary data.</text>
</comment>
<feature type="chain" id="PRO_5023043871" evidence="1">
    <location>
        <begin position="30"/>
        <end position="1259"/>
    </location>
</feature>
<dbReference type="EMBL" id="SJPV01000003">
    <property type="protein sequence ID" value="TWU39718.1"/>
    <property type="molecule type" value="Genomic_DNA"/>
</dbReference>
<dbReference type="OrthoDB" id="9768004at2"/>
<evidence type="ECO:0000259" key="2">
    <source>
        <dbReference type="Pfam" id="PF03781"/>
    </source>
</evidence>
<feature type="domain" description="Hydrazine synthase alpha subunit middle" evidence="3">
    <location>
        <begin position="668"/>
        <end position="758"/>
    </location>
</feature>
<dbReference type="PANTHER" id="PTHR23150">
    <property type="entry name" value="SULFATASE MODIFYING FACTOR 1, 2"/>
    <property type="match status" value="1"/>
</dbReference>
<protein>
    <submittedName>
        <fullName evidence="4">Formylglycine-generating sulfatase enzyme</fullName>
    </submittedName>
</protein>
<organism evidence="4 5">
    <name type="scientific">Novipirellula artificiosorum</name>
    <dbReference type="NCBI Taxonomy" id="2528016"/>
    <lineage>
        <taxon>Bacteria</taxon>
        <taxon>Pseudomonadati</taxon>
        <taxon>Planctomycetota</taxon>
        <taxon>Planctomycetia</taxon>
        <taxon>Pirellulales</taxon>
        <taxon>Pirellulaceae</taxon>
        <taxon>Novipirellula</taxon>
    </lineage>
</organism>
<name>A0A5C6DSL2_9BACT</name>
<dbReference type="SUPFAM" id="SSF82171">
    <property type="entry name" value="DPP6 N-terminal domain-like"/>
    <property type="match status" value="1"/>
</dbReference>
<feature type="domain" description="Sulfatase-modifying factor enzyme-like" evidence="2">
    <location>
        <begin position="999"/>
        <end position="1257"/>
    </location>
</feature>
<keyword evidence="1" id="KW-0732">Signal</keyword>
<evidence type="ECO:0000256" key="1">
    <source>
        <dbReference type="SAM" id="SignalP"/>
    </source>
</evidence>
<reference evidence="4 5" key="1">
    <citation type="submission" date="2019-02" db="EMBL/GenBank/DDBJ databases">
        <title>Deep-cultivation of Planctomycetes and their phenomic and genomic characterization uncovers novel biology.</title>
        <authorList>
            <person name="Wiegand S."/>
            <person name="Jogler M."/>
            <person name="Boedeker C."/>
            <person name="Pinto D."/>
            <person name="Vollmers J."/>
            <person name="Rivas-Marin E."/>
            <person name="Kohn T."/>
            <person name="Peeters S.H."/>
            <person name="Heuer A."/>
            <person name="Rast P."/>
            <person name="Oberbeckmann S."/>
            <person name="Bunk B."/>
            <person name="Jeske O."/>
            <person name="Meyerdierks A."/>
            <person name="Storesund J.E."/>
            <person name="Kallscheuer N."/>
            <person name="Luecker S."/>
            <person name="Lage O.M."/>
            <person name="Pohl T."/>
            <person name="Merkel B.J."/>
            <person name="Hornburger P."/>
            <person name="Mueller R.-W."/>
            <person name="Bruemmer F."/>
            <person name="Labrenz M."/>
            <person name="Spormann A.M."/>
            <person name="Op Den Camp H."/>
            <person name="Overmann J."/>
            <person name="Amann R."/>
            <person name="Jetten M.S.M."/>
            <person name="Mascher T."/>
            <person name="Medema M.H."/>
            <person name="Devos D.P."/>
            <person name="Kaster A.-K."/>
            <person name="Ovreas L."/>
            <person name="Rohde M."/>
            <person name="Galperin M.Y."/>
            <person name="Jogler C."/>
        </authorList>
    </citation>
    <scope>NUCLEOTIDE SEQUENCE [LARGE SCALE GENOMIC DNA]</scope>
    <source>
        <strain evidence="4 5">Poly41</strain>
    </source>
</reference>
<dbReference type="Pfam" id="PF18582">
    <property type="entry name" value="HZS_alpha"/>
    <property type="match status" value="1"/>
</dbReference>
<dbReference type="InterPro" id="IPR042095">
    <property type="entry name" value="SUMF_sf"/>
</dbReference>
<dbReference type="GO" id="GO:0120147">
    <property type="term" value="F:formylglycine-generating oxidase activity"/>
    <property type="evidence" value="ECO:0007669"/>
    <property type="project" value="TreeGrafter"/>
</dbReference>
<dbReference type="InterPro" id="IPR011042">
    <property type="entry name" value="6-blade_b-propeller_TolB-like"/>
</dbReference>
<dbReference type="SUPFAM" id="SSF56436">
    <property type="entry name" value="C-type lectin-like"/>
    <property type="match status" value="1"/>
</dbReference>
<dbReference type="InterPro" id="IPR051043">
    <property type="entry name" value="Sulfatase_Mod_Factor_Kinase"/>
</dbReference>
<evidence type="ECO:0000313" key="4">
    <source>
        <dbReference type="EMBL" id="TWU39718.1"/>
    </source>
</evidence>